<organism evidence="2 3">
    <name type="scientific">Adlercreutzia muris</name>
    <dbReference type="NCBI Taxonomy" id="1796610"/>
    <lineage>
        <taxon>Bacteria</taxon>
        <taxon>Bacillati</taxon>
        <taxon>Actinomycetota</taxon>
        <taxon>Coriobacteriia</taxon>
        <taxon>Eggerthellales</taxon>
        <taxon>Eggerthellaceae</taxon>
        <taxon>Adlercreutzia</taxon>
    </lineage>
</organism>
<dbReference type="RefSeq" id="WP_151431807.1">
    <property type="nucleotide sequence ID" value="NZ_WAJS01000040.1"/>
</dbReference>
<reference evidence="2 3" key="1">
    <citation type="submission" date="2019-09" db="EMBL/GenBank/DDBJ databases">
        <title>Whole genome shotgun sequencing (WGS) of Ellagibacter isourolithinifaciens DSM 104140(T) and Adlercreutzia muris DSM 29508(T).</title>
        <authorList>
            <person name="Stoll D.A."/>
            <person name="Danylec N."/>
            <person name="Huch M."/>
        </authorList>
    </citation>
    <scope>NUCLEOTIDE SEQUENCE [LARGE SCALE GENOMIC DNA]</scope>
    <source>
        <strain evidence="2 3">DSM 29508</strain>
    </source>
</reference>
<feature type="transmembrane region" description="Helical" evidence="1">
    <location>
        <begin position="6"/>
        <end position="24"/>
    </location>
</feature>
<feature type="transmembrane region" description="Helical" evidence="1">
    <location>
        <begin position="440"/>
        <end position="462"/>
    </location>
</feature>
<feature type="transmembrane region" description="Helical" evidence="1">
    <location>
        <begin position="36"/>
        <end position="53"/>
    </location>
</feature>
<keyword evidence="3" id="KW-1185">Reference proteome</keyword>
<gene>
    <name evidence="2" type="ORF">F8D48_10235</name>
</gene>
<feature type="transmembrane region" description="Helical" evidence="1">
    <location>
        <begin position="95"/>
        <end position="116"/>
    </location>
</feature>
<evidence type="ECO:0000313" key="3">
    <source>
        <dbReference type="Proteomes" id="UP000479639"/>
    </source>
</evidence>
<feature type="transmembrane region" description="Helical" evidence="1">
    <location>
        <begin position="65"/>
        <end position="83"/>
    </location>
</feature>
<feature type="transmembrane region" description="Helical" evidence="1">
    <location>
        <begin position="483"/>
        <end position="501"/>
    </location>
</feature>
<feature type="transmembrane region" description="Helical" evidence="1">
    <location>
        <begin position="368"/>
        <end position="392"/>
    </location>
</feature>
<name>A0A7C8FW08_9ACTN</name>
<protein>
    <submittedName>
        <fullName evidence="2">Uncharacterized protein</fullName>
    </submittedName>
</protein>
<accession>A0A7C8FW08</accession>
<evidence type="ECO:0000313" key="2">
    <source>
        <dbReference type="EMBL" id="KAB1640713.1"/>
    </source>
</evidence>
<sequence length="680" mass="73822">MWTSFALCLLVCAALLYIPGLFVFRGLGFNTTSSLVLAPVAFVAFVGLVPIAYDYLHIPCTAPSVLGIIIVGCIAPHLFSKILKLKPVEPAFAKWDAGMIVAYGLFGMALCLYMFIKPLDGADSFYCRADNATHLNMVRHFIESGQWSSLGASTGTLAYPAEGNGFYPSAWHGLAALVSLIAQADPIVAINATNAIVCGLVYPLAAFSLMNRLFPNSKLVAAVGIVTTCAVACFPWTFLIKGPLVSNLLSYALMPAVLSLFLYYLDVGIVRHWKGAAVAACLSIFSLALSQPNGLFAVLVFIAPLLAHRAMARFPKHRMAAFFATTLGFIALWFALLNAPSLASVVFFPNQGGLTLTVRESIEAVITFSLYAGQPAQTLLAVICLIGCAAAIRRKTAWLIFPAAYMLVAYGVSRCTDGYLRNVLCGFWYNDPWRLADAGAVFLAPLAALGLTTLVAVLARCFTQKILAAHNGPCARRITTASATKVTACIVLIVFACYNFFPSYPNPITHKRTQTSFGFMRDRIAKEYSTSRDQIYSHKEKLFVDKALEVIPDGALVVNSPEDGSLFAYGVNGINTLFRHRPTGTMIPDADILRQRLSHIASDAEVQEAVARTSAQYVLLLDQGVSFDEGRWLLQTTEESLRSCDGINLITDDTPGFELVLAEDDMRLYKISPEYTSVTS</sequence>
<feature type="transmembrane region" description="Helical" evidence="1">
    <location>
        <begin position="219"/>
        <end position="238"/>
    </location>
</feature>
<feature type="transmembrane region" description="Helical" evidence="1">
    <location>
        <begin position="319"/>
        <end position="348"/>
    </location>
</feature>
<proteinExistence type="predicted"/>
<keyword evidence="1" id="KW-0812">Transmembrane</keyword>
<dbReference type="InterPro" id="IPR046671">
    <property type="entry name" value="DUF6541"/>
</dbReference>
<keyword evidence="1" id="KW-0472">Membrane</keyword>
<feature type="transmembrane region" description="Helical" evidence="1">
    <location>
        <begin position="187"/>
        <end position="207"/>
    </location>
</feature>
<dbReference type="AlphaFoldDB" id="A0A7C8FW08"/>
<feature type="transmembrane region" description="Helical" evidence="1">
    <location>
        <begin position="295"/>
        <end position="312"/>
    </location>
</feature>
<feature type="transmembrane region" description="Helical" evidence="1">
    <location>
        <begin position="244"/>
        <end position="265"/>
    </location>
</feature>
<dbReference type="Proteomes" id="UP000479639">
    <property type="component" value="Unassembled WGS sequence"/>
</dbReference>
<comment type="caution">
    <text evidence="2">The sequence shown here is derived from an EMBL/GenBank/DDBJ whole genome shotgun (WGS) entry which is preliminary data.</text>
</comment>
<dbReference type="Pfam" id="PF20176">
    <property type="entry name" value="DUF6541"/>
    <property type="match status" value="1"/>
</dbReference>
<keyword evidence="1" id="KW-1133">Transmembrane helix</keyword>
<dbReference type="EMBL" id="WAJS01000040">
    <property type="protein sequence ID" value="KAB1640713.1"/>
    <property type="molecule type" value="Genomic_DNA"/>
</dbReference>
<evidence type="ECO:0000256" key="1">
    <source>
        <dbReference type="SAM" id="Phobius"/>
    </source>
</evidence>
<feature type="transmembrane region" description="Helical" evidence="1">
    <location>
        <begin position="399"/>
        <end position="420"/>
    </location>
</feature>